<accession>A0A133PI17</accession>
<dbReference type="EMBL" id="LRQE01000045">
    <property type="protein sequence ID" value="KXA28198.1"/>
    <property type="molecule type" value="Genomic_DNA"/>
</dbReference>
<sequence length="934" mass="103256">MNKKIISLVLALVMVLGTFTSVFAAEPTKKAEAKKAEAGEKVEKVVGKDNKIQYIIDKKLVEGYEDGTYGLDKNIKRSEITRLLVLANGQEELAKKLQGSMRIYSDVDVKHWANGVISVGTTVPSDANGIAMLAGYPDGSFKPENDVTYAELAKMLVVLAKKDLTADMVKNAIWATSWMRWAAELGILDDVTVTDSNKAANRADAFTMVYNALYSMKYFKRTPANETMGIVSQFKNNELTLNQGEKAKTFKLSNTTVFFGRDYLDINAKSVKGNGTYAQKLVKAAAINNPEYYYGSLVRVITDKDNNVTHIIELGNPQELAIGITGYKGENKQWLDVAEYTVETVYNKLNRTNVAAKINYKNGDAKTIEFTEGKFSPIEGTNNFRLNDSVGTPTELKLTKDTRYFVADVDRNQLTEVKDVDEAIRILGNTSAAHYFFDVYAGFDDFGGIDAHKTSKNTAVAKYNEAKVVVFNVVQKDNNNAQVVRVTNEANSKFGLTFEDTDGKKVDVNVATYRGNFPFNVGPGRDSAKFDVVKYSVNAARHIVVEGIIDHSDTDLYPIVKVIDVDGRNFTVKDAKGNYAYLQLDSEADVFLNGQLKKDAVIQFRTLAKNELKDANKVAYGVKDTNVVDTVSVLPKDFELKGSLLDVTEANYYNQSYANTPALTDFTNYGTDYQKVILNNYRGLESLTARDLVVMNNTEADALKAFLKAHDKYSDGIRFKLRNFDKAAGFEAYDVEVLVNGNWVAVRTIAPVTNNSAYIISLINDLNTKYNNDKCPADLVKARAEIQKVDDAIAALTDVQEKADWSAYKYQSYKTALEQVKTQIGKCEAKARLAAAEKALKDVNLKDINVLNAQNLQTSAQADVDKEIETRVMAATLTGVKAVQKADITITRDPAATGTAYQFGETLKVTVKLTDATLNREKATVELTATVITK</sequence>
<evidence type="ECO:0000313" key="3">
    <source>
        <dbReference type="EMBL" id="KXA28198.1"/>
    </source>
</evidence>
<dbReference type="AlphaFoldDB" id="A0A133PI17"/>
<organism evidence="3">
    <name type="scientific">Peptoniphilus harei</name>
    <dbReference type="NCBI Taxonomy" id="54005"/>
    <lineage>
        <taxon>Bacteria</taxon>
        <taxon>Bacillati</taxon>
        <taxon>Bacillota</taxon>
        <taxon>Tissierellia</taxon>
        <taxon>Tissierellales</taxon>
        <taxon>Peptoniphilaceae</taxon>
        <taxon>Peptoniphilus</taxon>
    </lineage>
</organism>
<dbReference type="Proteomes" id="UP000070174">
    <property type="component" value="Unassembled WGS sequence"/>
</dbReference>
<evidence type="ECO:0000259" key="2">
    <source>
        <dbReference type="PROSITE" id="PS51272"/>
    </source>
</evidence>
<reference evidence="3 4" key="1">
    <citation type="submission" date="2016-01" db="EMBL/GenBank/DDBJ databases">
        <authorList>
            <person name="Oliw E.H."/>
        </authorList>
    </citation>
    <scope>NUCLEOTIDE SEQUENCE [LARGE SCALE GENOMIC DNA]</scope>
    <source>
        <strain evidence="3 4">CMW7756A</strain>
    </source>
</reference>
<feature type="chain" id="PRO_5007458381" description="SLH domain-containing protein" evidence="1">
    <location>
        <begin position="25"/>
        <end position="934"/>
    </location>
</feature>
<dbReference type="PATRIC" id="fig|54005.3.peg.1745"/>
<gene>
    <name evidence="3" type="ORF">HMPREF3229_01783</name>
</gene>
<feature type="domain" description="SLH" evidence="2">
    <location>
        <begin position="100"/>
        <end position="170"/>
    </location>
</feature>
<dbReference type="PROSITE" id="PS51272">
    <property type="entry name" value="SLH"/>
    <property type="match status" value="1"/>
</dbReference>
<evidence type="ECO:0000313" key="4">
    <source>
        <dbReference type="Proteomes" id="UP000070174"/>
    </source>
</evidence>
<evidence type="ECO:0000256" key="1">
    <source>
        <dbReference type="SAM" id="SignalP"/>
    </source>
</evidence>
<dbReference type="Pfam" id="PF00395">
    <property type="entry name" value="SLH"/>
    <property type="match status" value="1"/>
</dbReference>
<feature type="signal peptide" evidence="1">
    <location>
        <begin position="1"/>
        <end position="24"/>
    </location>
</feature>
<protein>
    <recommendedName>
        <fullName evidence="2">SLH domain-containing protein</fullName>
    </recommendedName>
</protein>
<dbReference type="RefSeq" id="WP_060800714.1">
    <property type="nucleotide sequence ID" value="NZ_KQ957105.1"/>
</dbReference>
<comment type="caution">
    <text evidence="3">The sequence shown here is derived from an EMBL/GenBank/DDBJ whole genome shotgun (WGS) entry which is preliminary data.</text>
</comment>
<proteinExistence type="predicted"/>
<keyword evidence="1" id="KW-0732">Signal</keyword>
<dbReference type="InterPro" id="IPR001119">
    <property type="entry name" value="SLH_dom"/>
</dbReference>
<name>A0A133PI17_9FIRM</name>